<dbReference type="Gene3D" id="1.10.443.10">
    <property type="entry name" value="Intergrase catalytic core"/>
    <property type="match status" value="1"/>
</dbReference>
<sequence length="227" mass="26182">MQLLINRYINKIKQILKPKTINRRCVAINKYLKYLNIDCRAKSVKIQKKLFLNNVVTKNDVRKLLNVCSNKRDRAIIITLFGSGLRVSELLKLTVKDINKEEIIIHGKHDKYRQVLIPIEVRIALTEYIKIRPKISEDQLFIGKRGPIKRNTVNMILNKYAKKAKVKKQKVHPHSFRHLFCKNLADNGIGIDVIADLAGHTNVATTAIYTQRSKNELQSVLDSTFTI</sequence>
<dbReference type="GO" id="GO:0003677">
    <property type="term" value="F:DNA binding"/>
    <property type="evidence" value="ECO:0007669"/>
    <property type="project" value="UniProtKB-KW"/>
</dbReference>
<evidence type="ECO:0000256" key="3">
    <source>
        <dbReference type="ARBA" id="ARBA00023172"/>
    </source>
</evidence>
<dbReference type="EMBL" id="WHJC01000232">
    <property type="protein sequence ID" value="MPQ44503.1"/>
    <property type="molecule type" value="Genomic_DNA"/>
</dbReference>
<dbReference type="OrthoDB" id="9801717at2"/>
<dbReference type="GO" id="GO:0015074">
    <property type="term" value="P:DNA integration"/>
    <property type="evidence" value="ECO:0007669"/>
    <property type="project" value="InterPro"/>
</dbReference>
<keyword evidence="6" id="KW-1185">Reference proteome</keyword>
<dbReference type="PANTHER" id="PTHR30349:SF41">
    <property type="entry name" value="INTEGRASE_RECOMBINASE PROTEIN MJ0367-RELATED"/>
    <property type="match status" value="1"/>
</dbReference>
<keyword evidence="2" id="KW-0238">DNA-binding</keyword>
<gene>
    <name evidence="5" type="ORF">GBZ86_12170</name>
</gene>
<keyword evidence="3" id="KW-0233">DNA recombination</keyword>
<proteinExistence type="inferred from homology"/>
<dbReference type="PANTHER" id="PTHR30349">
    <property type="entry name" value="PHAGE INTEGRASE-RELATED"/>
    <property type="match status" value="1"/>
</dbReference>
<dbReference type="PROSITE" id="PS51898">
    <property type="entry name" value="TYR_RECOMBINASE"/>
    <property type="match status" value="1"/>
</dbReference>
<protein>
    <submittedName>
        <fullName evidence="5">Tyrosine-type recombinase/integrase</fullName>
    </submittedName>
</protein>
<evidence type="ECO:0000259" key="4">
    <source>
        <dbReference type="PROSITE" id="PS51898"/>
    </source>
</evidence>
<dbReference type="GO" id="GO:0006310">
    <property type="term" value="P:DNA recombination"/>
    <property type="evidence" value="ECO:0007669"/>
    <property type="project" value="UniProtKB-KW"/>
</dbReference>
<dbReference type="AlphaFoldDB" id="A0A6I1MNZ6"/>
<organism evidence="5 6">
    <name type="scientific">Clostridium tarantellae</name>
    <dbReference type="NCBI Taxonomy" id="39493"/>
    <lineage>
        <taxon>Bacteria</taxon>
        <taxon>Bacillati</taxon>
        <taxon>Bacillota</taxon>
        <taxon>Clostridia</taxon>
        <taxon>Eubacteriales</taxon>
        <taxon>Clostridiaceae</taxon>
        <taxon>Clostridium</taxon>
    </lineage>
</organism>
<evidence type="ECO:0000313" key="5">
    <source>
        <dbReference type="EMBL" id="MPQ44503.1"/>
    </source>
</evidence>
<evidence type="ECO:0000313" key="6">
    <source>
        <dbReference type="Proteomes" id="UP000430345"/>
    </source>
</evidence>
<reference evidence="5 6" key="1">
    <citation type="submission" date="2019-10" db="EMBL/GenBank/DDBJ databases">
        <title>The Genome Sequence of Clostridium tarantellae Isolated from Fish Brain.</title>
        <authorList>
            <person name="Bano L."/>
            <person name="Kiel M."/>
            <person name="Sales G."/>
            <person name="Doxey A.C."/>
            <person name="Mansfield M.J."/>
            <person name="Schiavone M."/>
            <person name="Rossetto O."/>
            <person name="Pirazzini M."/>
            <person name="Dobrindt U."/>
            <person name="Montecucco C."/>
        </authorList>
    </citation>
    <scope>NUCLEOTIDE SEQUENCE [LARGE SCALE GENOMIC DNA]</scope>
    <source>
        <strain evidence="5 6">DSM 3997</strain>
    </source>
</reference>
<comment type="similarity">
    <text evidence="1">Belongs to the 'phage' integrase family.</text>
</comment>
<name>A0A6I1MNZ6_9CLOT</name>
<dbReference type="Pfam" id="PF00589">
    <property type="entry name" value="Phage_integrase"/>
    <property type="match status" value="1"/>
</dbReference>
<dbReference type="InterPro" id="IPR011010">
    <property type="entry name" value="DNA_brk_join_enz"/>
</dbReference>
<dbReference type="Proteomes" id="UP000430345">
    <property type="component" value="Unassembled WGS sequence"/>
</dbReference>
<accession>A0A6I1MNZ6</accession>
<evidence type="ECO:0000256" key="1">
    <source>
        <dbReference type="ARBA" id="ARBA00008857"/>
    </source>
</evidence>
<evidence type="ECO:0000256" key="2">
    <source>
        <dbReference type="ARBA" id="ARBA00023125"/>
    </source>
</evidence>
<dbReference type="SUPFAM" id="SSF56349">
    <property type="entry name" value="DNA breaking-rejoining enzymes"/>
    <property type="match status" value="1"/>
</dbReference>
<feature type="domain" description="Tyr recombinase" evidence="4">
    <location>
        <begin position="51"/>
        <end position="222"/>
    </location>
</feature>
<dbReference type="InterPro" id="IPR013762">
    <property type="entry name" value="Integrase-like_cat_sf"/>
</dbReference>
<comment type="caution">
    <text evidence="5">The sequence shown here is derived from an EMBL/GenBank/DDBJ whole genome shotgun (WGS) entry which is preliminary data.</text>
</comment>
<dbReference type="InterPro" id="IPR050090">
    <property type="entry name" value="Tyrosine_recombinase_XerCD"/>
</dbReference>
<dbReference type="InterPro" id="IPR002104">
    <property type="entry name" value="Integrase_catalytic"/>
</dbReference>